<dbReference type="InterPro" id="IPR036282">
    <property type="entry name" value="Glutathione-S-Trfase_C_sf"/>
</dbReference>
<evidence type="ECO:0000256" key="1">
    <source>
        <dbReference type="ARBA" id="ARBA00007409"/>
    </source>
</evidence>
<evidence type="ECO:0000259" key="4">
    <source>
        <dbReference type="PROSITE" id="PS50405"/>
    </source>
</evidence>
<reference evidence="5" key="1">
    <citation type="submission" date="2020-01" db="EMBL/GenBank/DDBJ databases">
        <authorList>
            <consortium name="DOE Joint Genome Institute"/>
            <person name="Haridas S."/>
            <person name="Albert R."/>
            <person name="Binder M."/>
            <person name="Bloem J."/>
            <person name="Labutti K."/>
            <person name="Salamov A."/>
            <person name="Andreopoulos B."/>
            <person name="Baker S.E."/>
            <person name="Barry K."/>
            <person name="Bills G."/>
            <person name="Bluhm B.H."/>
            <person name="Cannon C."/>
            <person name="Castanera R."/>
            <person name="Culley D.E."/>
            <person name="Daum C."/>
            <person name="Ezra D."/>
            <person name="Gonzalez J.B."/>
            <person name="Henrissat B."/>
            <person name="Kuo A."/>
            <person name="Liang C."/>
            <person name="Lipzen A."/>
            <person name="Lutzoni F."/>
            <person name="Magnuson J."/>
            <person name="Mondo S."/>
            <person name="Nolan M."/>
            <person name="Ohm R."/>
            <person name="Pangilinan J."/>
            <person name="Park H.-J."/>
            <person name="Ramirez L."/>
            <person name="Alfaro M."/>
            <person name="Sun H."/>
            <person name="Tritt A."/>
            <person name="Yoshinaga Y."/>
            <person name="Zwiers L.-H."/>
            <person name="Turgeon B.G."/>
            <person name="Goodwin S.B."/>
            <person name="Spatafora J.W."/>
            <person name="Crous P.W."/>
            <person name="Grigoriev I.V."/>
        </authorList>
    </citation>
    <scope>NUCLEOTIDE SEQUENCE</scope>
    <source>
        <strain evidence="5">CBS 394.84</strain>
    </source>
</reference>
<dbReference type="Gene3D" id="1.20.1050.10">
    <property type="match status" value="1"/>
</dbReference>
<dbReference type="PROSITE" id="PS50405">
    <property type="entry name" value="GST_CTER"/>
    <property type="match status" value="1"/>
</dbReference>
<dbReference type="PANTHER" id="PTHR44051:SF8">
    <property type="entry name" value="GLUTATHIONE S-TRANSFERASE GSTA"/>
    <property type="match status" value="1"/>
</dbReference>
<feature type="domain" description="GST N-terminal" evidence="3">
    <location>
        <begin position="2"/>
        <end position="81"/>
    </location>
</feature>
<evidence type="ECO:0000259" key="3">
    <source>
        <dbReference type="PROSITE" id="PS50404"/>
    </source>
</evidence>
<dbReference type="OrthoDB" id="2309723at2759"/>
<dbReference type="PANTHER" id="PTHR44051">
    <property type="entry name" value="GLUTATHIONE S-TRANSFERASE-RELATED"/>
    <property type="match status" value="1"/>
</dbReference>
<dbReference type="InterPro" id="IPR004045">
    <property type="entry name" value="Glutathione_S-Trfase_N"/>
</dbReference>
<dbReference type="InterPro" id="IPR040079">
    <property type="entry name" value="Glutathione_S-Trfase"/>
</dbReference>
<dbReference type="RefSeq" id="XP_040791756.1">
    <property type="nucleotide sequence ID" value="XM_040933121.1"/>
</dbReference>
<protein>
    <submittedName>
        <fullName evidence="5">Glutathione S-transferase</fullName>
    </submittedName>
</protein>
<dbReference type="CDD" id="cd03057">
    <property type="entry name" value="GST_N_Beta"/>
    <property type="match status" value="1"/>
</dbReference>
<sequence>MAPKINLYMTPGSCSLASHIALHESGLDFTITDLKAKTGFPPEHLHLNPKGRVPILDLDGELITETHAILTVISALVPSKNLLGSSAIEHARAHEWLAWLSGTLHGNAFACLFRPKRFIGDEKLYDAVRARGREWVKECFEFIEGKLEGGRVHAVGEAFTVVDGFLLVFYRWGNRTQFGMRENYPNYARLVDGVIKRGAVMKTIEIEGIDALND</sequence>
<dbReference type="GeneID" id="63850372"/>
<dbReference type="Gene3D" id="3.40.30.10">
    <property type="entry name" value="Glutaredoxin"/>
    <property type="match status" value="1"/>
</dbReference>
<keyword evidence="6" id="KW-1185">Reference proteome</keyword>
<dbReference type="Proteomes" id="UP000800039">
    <property type="component" value="Unassembled WGS sequence"/>
</dbReference>
<dbReference type="EMBL" id="ML976615">
    <property type="protein sequence ID" value="KAF1849193.1"/>
    <property type="molecule type" value="Genomic_DNA"/>
</dbReference>
<dbReference type="PROSITE" id="PS50404">
    <property type="entry name" value="GST_NTER"/>
    <property type="match status" value="1"/>
</dbReference>
<dbReference type="SUPFAM" id="SSF52833">
    <property type="entry name" value="Thioredoxin-like"/>
    <property type="match status" value="1"/>
</dbReference>
<dbReference type="Pfam" id="PF00043">
    <property type="entry name" value="GST_C"/>
    <property type="match status" value="1"/>
</dbReference>
<name>A0A9P4GML2_9PLEO</name>
<dbReference type="CDD" id="cd03188">
    <property type="entry name" value="GST_C_Beta"/>
    <property type="match status" value="1"/>
</dbReference>
<dbReference type="Pfam" id="PF02798">
    <property type="entry name" value="GST_N"/>
    <property type="match status" value="1"/>
</dbReference>
<comment type="caution">
    <text evidence="5">The sequence shown here is derived from an EMBL/GenBank/DDBJ whole genome shotgun (WGS) entry which is preliminary data.</text>
</comment>
<feature type="domain" description="GST C-terminal" evidence="4">
    <location>
        <begin position="86"/>
        <end position="214"/>
    </location>
</feature>
<dbReference type="AlphaFoldDB" id="A0A9P4GML2"/>
<evidence type="ECO:0000256" key="2">
    <source>
        <dbReference type="RuleBase" id="RU003494"/>
    </source>
</evidence>
<dbReference type="InterPro" id="IPR004046">
    <property type="entry name" value="GST_C"/>
</dbReference>
<proteinExistence type="inferred from homology"/>
<evidence type="ECO:0000313" key="5">
    <source>
        <dbReference type="EMBL" id="KAF1849193.1"/>
    </source>
</evidence>
<gene>
    <name evidence="5" type="ORF">K460DRAFT_365106</name>
</gene>
<dbReference type="InterPro" id="IPR036249">
    <property type="entry name" value="Thioredoxin-like_sf"/>
</dbReference>
<dbReference type="InterPro" id="IPR010987">
    <property type="entry name" value="Glutathione-S-Trfase_C-like"/>
</dbReference>
<accession>A0A9P4GML2</accession>
<dbReference type="SFLD" id="SFLDG00358">
    <property type="entry name" value="Main_(cytGST)"/>
    <property type="match status" value="1"/>
</dbReference>
<comment type="similarity">
    <text evidence="1 2">Belongs to the GST superfamily.</text>
</comment>
<dbReference type="SFLD" id="SFLDG01150">
    <property type="entry name" value="Main.1:_Beta-like"/>
    <property type="match status" value="1"/>
</dbReference>
<dbReference type="SUPFAM" id="SSF47616">
    <property type="entry name" value="GST C-terminal domain-like"/>
    <property type="match status" value="1"/>
</dbReference>
<evidence type="ECO:0000313" key="6">
    <source>
        <dbReference type="Proteomes" id="UP000800039"/>
    </source>
</evidence>
<dbReference type="SFLD" id="SFLDS00019">
    <property type="entry name" value="Glutathione_Transferase_(cytos"/>
    <property type="match status" value="1"/>
</dbReference>
<organism evidence="5 6">
    <name type="scientific">Cucurbitaria berberidis CBS 394.84</name>
    <dbReference type="NCBI Taxonomy" id="1168544"/>
    <lineage>
        <taxon>Eukaryota</taxon>
        <taxon>Fungi</taxon>
        <taxon>Dikarya</taxon>
        <taxon>Ascomycota</taxon>
        <taxon>Pezizomycotina</taxon>
        <taxon>Dothideomycetes</taxon>
        <taxon>Pleosporomycetidae</taxon>
        <taxon>Pleosporales</taxon>
        <taxon>Pleosporineae</taxon>
        <taxon>Cucurbitariaceae</taxon>
        <taxon>Cucurbitaria</taxon>
    </lineage>
</organism>